<keyword evidence="3" id="KW-1185">Reference proteome</keyword>
<dbReference type="Gene3D" id="2.60.120.10">
    <property type="entry name" value="Jelly Rolls"/>
    <property type="match status" value="1"/>
</dbReference>
<name>A0ABS3MCR3_9BRAD</name>
<dbReference type="Proteomes" id="UP000692816">
    <property type="component" value="Unassembled WGS sequence"/>
</dbReference>
<evidence type="ECO:0000313" key="3">
    <source>
        <dbReference type="Proteomes" id="UP000692816"/>
    </source>
</evidence>
<dbReference type="EMBL" id="JAGEPA010000001">
    <property type="protein sequence ID" value="MBO1429203.1"/>
    <property type="molecule type" value="Genomic_DNA"/>
</dbReference>
<evidence type="ECO:0000313" key="2">
    <source>
        <dbReference type="EMBL" id="MBO1429203.1"/>
    </source>
</evidence>
<dbReference type="RefSeq" id="WP_207831466.1">
    <property type="nucleotide sequence ID" value="NZ_CP088282.1"/>
</dbReference>
<proteinExistence type="predicted"/>
<dbReference type="InterPro" id="IPR013096">
    <property type="entry name" value="Cupin_2"/>
</dbReference>
<comment type="caution">
    <text evidence="2">The sequence shown here is derived from an EMBL/GenBank/DDBJ whole genome shotgun (WGS) entry which is preliminary data.</text>
</comment>
<accession>A0ABS3MCR3</accession>
<organism evidence="2 3">
    <name type="scientific">Bradyrhizobium quebecense</name>
    <dbReference type="NCBI Taxonomy" id="2748629"/>
    <lineage>
        <taxon>Bacteria</taxon>
        <taxon>Pseudomonadati</taxon>
        <taxon>Pseudomonadota</taxon>
        <taxon>Alphaproteobacteria</taxon>
        <taxon>Hyphomicrobiales</taxon>
        <taxon>Nitrobacteraceae</taxon>
        <taxon>Bradyrhizobium</taxon>
    </lineage>
</organism>
<evidence type="ECO:0000259" key="1">
    <source>
        <dbReference type="Pfam" id="PF07883"/>
    </source>
</evidence>
<dbReference type="InterPro" id="IPR014710">
    <property type="entry name" value="RmlC-like_jellyroll"/>
</dbReference>
<dbReference type="SUPFAM" id="SSF51182">
    <property type="entry name" value="RmlC-like cupins"/>
    <property type="match status" value="1"/>
</dbReference>
<sequence>MTQIIAGTKTEFAIDPEILNLLPAQGSVELQHDAAGKVHHFHTHPVDEILMIISGRLNFIWDGGERVVGAGDTILLPAGTRHQSEALEGGAIYVIATQPPARPMGQLTSRKNANTSGQ</sequence>
<dbReference type="Pfam" id="PF07883">
    <property type="entry name" value="Cupin_2"/>
    <property type="match status" value="1"/>
</dbReference>
<protein>
    <submittedName>
        <fullName evidence="2">Cupin domain-containing protein</fullName>
    </submittedName>
</protein>
<feature type="domain" description="Cupin type-2" evidence="1">
    <location>
        <begin position="32"/>
        <end position="86"/>
    </location>
</feature>
<dbReference type="InterPro" id="IPR011051">
    <property type="entry name" value="RmlC_Cupin_sf"/>
</dbReference>
<gene>
    <name evidence="2" type="ORF">J4P68_07115</name>
</gene>
<reference evidence="2" key="1">
    <citation type="journal article" date="2021" name="Int. J. Syst. Evol. Microbiol.">
        <title>Bradyrhizobium septentrionale sp. nov. (sv. septentrionale) and Bradyrhizobium quebecense sp. nov. (sv. septentrionale) associated with legumes native to Canada possess rearranged symbiosis genes and numerous insertion sequences.</title>
        <authorList>
            <person name="Bromfield E.S.P."/>
            <person name="Cloutier S."/>
        </authorList>
    </citation>
    <scope>NUCLEOTIDE SEQUENCE</scope>
    <source>
        <strain evidence="2">12S5</strain>
    </source>
</reference>